<gene>
    <name evidence="1" type="ORF">ACFSJF_09635</name>
</gene>
<dbReference type="Gene3D" id="3.40.50.1820">
    <property type="entry name" value="alpha/beta hydrolase"/>
    <property type="match status" value="1"/>
</dbReference>
<organism evidence="1 2">
    <name type="scientific">Ornithinibacillus salinisoli</name>
    <dbReference type="NCBI Taxonomy" id="1848459"/>
    <lineage>
        <taxon>Bacteria</taxon>
        <taxon>Bacillati</taxon>
        <taxon>Bacillota</taxon>
        <taxon>Bacilli</taxon>
        <taxon>Bacillales</taxon>
        <taxon>Bacillaceae</taxon>
        <taxon>Ornithinibacillus</taxon>
    </lineage>
</organism>
<keyword evidence="2" id="KW-1185">Reference proteome</keyword>
<reference evidence="2" key="1">
    <citation type="journal article" date="2019" name="Int. J. Syst. Evol. Microbiol.">
        <title>The Global Catalogue of Microorganisms (GCM) 10K type strain sequencing project: providing services to taxonomists for standard genome sequencing and annotation.</title>
        <authorList>
            <consortium name="The Broad Institute Genomics Platform"/>
            <consortium name="The Broad Institute Genome Sequencing Center for Infectious Disease"/>
            <person name="Wu L."/>
            <person name="Ma J."/>
        </authorList>
    </citation>
    <scope>NUCLEOTIDE SEQUENCE [LARGE SCALE GENOMIC DNA]</scope>
    <source>
        <strain evidence="2">R28</strain>
    </source>
</reference>
<proteinExistence type="predicted"/>
<comment type="caution">
    <text evidence="1">The sequence shown here is derived from an EMBL/GenBank/DDBJ whole genome shotgun (WGS) entry which is preliminary data.</text>
</comment>
<dbReference type="RefSeq" id="WP_377556242.1">
    <property type="nucleotide sequence ID" value="NZ_JBHUHQ010000015.1"/>
</dbReference>
<evidence type="ECO:0000313" key="2">
    <source>
        <dbReference type="Proteomes" id="UP001597383"/>
    </source>
</evidence>
<name>A0ABW4VYX9_9BACI</name>
<dbReference type="GO" id="GO:0016787">
    <property type="term" value="F:hydrolase activity"/>
    <property type="evidence" value="ECO:0007669"/>
    <property type="project" value="UniProtKB-KW"/>
</dbReference>
<dbReference type="InterPro" id="IPR000801">
    <property type="entry name" value="Esterase-like"/>
</dbReference>
<dbReference type="PANTHER" id="PTHR48098">
    <property type="entry name" value="ENTEROCHELIN ESTERASE-RELATED"/>
    <property type="match status" value="1"/>
</dbReference>
<dbReference type="EMBL" id="JBHUHQ010000015">
    <property type="protein sequence ID" value="MFD2044527.1"/>
    <property type="molecule type" value="Genomic_DNA"/>
</dbReference>
<keyword evidence="1" id="KW-0378">Hydrolase</keyword>
<dbReference type="InterPro" id="IPR029058">
    <property type="entry name" value="AB_hydrolase_fold"/>
</dbReference>
<dbReference type="Pfam" id="PF00756">
    <property type="entry name" value="Esterase"/>
    <property type="match status" value="1"/>
</dbReference>
<dbReference type="Proteomes" id="UP001597383">
    <property type="component" value="Unassembled WGS sequence"/>
</dbReference>
<evidence type="ECO:0000313" key="1">
    <source>
        <dbReference type="EMBL" id="MFD2044527.1"/>
    </source>
</evidence>
<dbReference type="SUPFAM" id="SSF53474">
    <property type="entry name" value="alpha/beta-Hydrolases"/>
    <property type="match status" value="1"/>
</dbReference>
<protein>
    <submittedName>
        <fullName evidence="1">Alpha/beta hydrolase</fullName>
    </submittedName>
</protein>
<sequence>MGKVTKYFHSNIFNKSFEYHLLKPDHPINDANILYVQDGNDYLELGEFEEAYRSCELASMTNWIIIFIHPGTSEERWQSYHHKGQLFNKYIDFMYEEFMPSVEQELDVKRISKKGLLGDSLAANISLHIAARKPEHWTHLLLQSAAIMKQDIACIAGLKEAIPWNVYQTVGIYEDEFVSPITNERLFIYTRNRELHEVFQRKKVNVHFSEMAENHLWEFWKRDLPSALLFFLKS</sequence>
<dbReference type="PANTHER" id="PTHR48098:SF3">
    <property type="entry name" value="IRON(III) ENTEROBACTIN ESTERASE"/>
    <property type="match status" value="1"/>
</dbReference>
<accession>A0ABW4VYX9</accession>
<dbReference type="InterPro" id="IPR050583">
    <property type="entry name" value="Mycobacterial_A85_antigen"/>
</dbReference>